<dbReference type="SUPFAM" id="SSF75304">
    <property type="entry name" value="Amidase signature (AS) enzymes"/>
    <property type="match status" value="1"/>
</dbReference>
<evidence type="ECO:0000313" key="2">
    <source>
        <dbReference type="EMBL" id="MFC0216681.1"/>
    </source>
</evidence>
<evidence type="ECO:0000259" key="1">
    <source>
        <dbReference type="Pfam" id="PF01425"/>
    </source>
</evidence>
<dbReference type="Gene3D" id="3.90.1300.10">
    <property type="entry name" value="Amidase signature (AS) domain"/>
    <property type="match status" value="1"/>
</dbReference>
<accession>A0ABV6DVK4</accession>
<dbReference type="NCBIfam" id="NF006006">
    <property type="entry name" value="PRK08137.1"/>
    <property type="match status" value="1"/>
</dbReference>
<dbReference type="InterPro" id="IPR023631">
    <property type="entry name" value="Amidase_dom"/>
</dbReference>
<evidence type="ECO:0000313" key="3">
    <source>
        <dbReference type="Proteomes" id="UP001589776"/>
    </source>
</evidence>
<dbReference type="InterPro" id="IPR036928">
    <property type="entry name" value="AS_sf"/>
</dbReference>
<dbReference type="RefSeq" id="WP_377475167.1">
    <property type="nucleotide sequence ID" value="NZ_JBHLWN010000124.1"/>
</dbReference>
<name>A0ABV6DVK4_9BACL</name>
<protein>
    <submittedName>
        <fullName evidence="2">Amidase</fullName>
        <ecNumber evidence="2">3.5.1.4</ecNumber>
    </submittedName>
</protein>
<gene>
    <name evidence="2" type="ORF">ACFFK0_30240</name>
</gene>
<dbReference type="PANTHER" id="PTHR42678:SF34">
    <property type="entry name" value="OS04G0183300 PROTEIN"/>
    <property type="match status" value="1"/>
</dbReference>
<dbReference type="EMBL" id="JBHLWN010000124">
    <property type="protein sequence ID" value="MFC0216681.1"/>
    <property type="molecule type" value="Genomic_DNA"/>
</dbReference>
<dbReference type="Proteomes" id="UP001589776">
    <property type="component" value="Unassembled WGS sequence"/>
</dbReference>
<comment type="caution">
    <text evidence="2">The sequence shown here is derived from an EMBL/GenBank/DDBJ whole genome shotgun (WGS) entry which is preliminary data.</text>
</comment>
<keyword evidence="2" id="KW-0378">Hydrolase</keyword>
<keyword evidence="3" id="KW-1185">Reference proteome</keyword>
<feature type="domain" description="Amidase" evidence="1">
    <location>
        <begin position="42"/>
        <end position="477"/>
    </location>
</feature>
<proteinExistence type="predicted"/>
<dbReference type="PANTHER" id="PTHR42678">
    <property type="entry name" value="AMIDASE"/>
    <property type="match status" value="1"/>
</dbReference>
<dbReference type="Pfam" id="PF01425">
    <property type="entry name" value="Amidase"/>
    <property type="match status" value="1"/>
</dbReference>
<sequence>MQIKDKGVIEGSPDWDKRLPEATIAELQEAMENGELTSRSIVLIYMKRIAELDQAGPRINSVLEINPDALHAAEAMDAERRRKGPRGPLHGIPVLLKDNIDTADSMHTSAGSLALANHYAADDAYLVLRLRAAGAVILGKANMTEWANFMADDMPMGYSSRGGQVLNPYKPGTHIAGGSSSGSAAAVNAGFAAAAVGTETNGSIINPASWNGVVGMKPTVGLISRSGIIPISFSQDTPGPIARTVTDAALLLGAMAGVDELDPATWASEGAAPHDYTAYLDAEGLRGARLGVPVFFDKFVSDPEHRLPLFREALDTLRLMGAEVVEIEQFPYQDEPYRPEVLTHEFKAALNAYLSGVAAHVPVHSLADVIDFNKRNEKAMLRYGQARMEAAEATGGLLTNPAYLRARALDIEQTQSGGMDRVLREYRLDAIVSAGSSFIHIPAIAGYPSVTVPCGMSEAGPLGLTFSGTAFSEPQLLKLAYSYEQANKLRQPPKLERGASA</sequence>
<dbReference type="EC" id="3.5.1.4" evidence="2"/>
<dbReference type="NCBIfam" id="NF005300">
    <property type="entry name" value="PRK06828.1"/>
    <property type="match status" value="1"/>
</dbReference>
<reference evidence="2 3" key="1">
    <citation type="submission" date="2024-09" db="EMBL/GenBank/DDBJ databases">
        <authorList>
            <person name="Sun Q."/>
            <person name="Mori K."/>
        </authorList>
    </citation>
    <scope>NUCLEOTIDE SEQUENCE [LARGE SCALE GENOMIC DNA]</scope>
    <source>
        <strain evidence="2 3">CCM 7759</strain>
    </source>
</reference>
<dbReference type="GO" id="GO:0004040">
    <property type="term" value="F:amidase activity"/>
    <property type="evidence" value="ECO:0007669"/>
    <property type="project" value="UniProtKB-EC"/>
</dbReference>
<organism evidence="2 3">
    <name type="scientific">Paenibacillus chartarius</name>
    <dbReference type="NCBI Taxonomy" id="747481"/>
    <lineage>
        <taxon>Bacteria</taxon>
        <taxon>Bacillati</taxon>
        <taxon>Bacillota</taxon>
        <taxon>Bacilli</taxon>
        <taxon>Bacillales</taxon>
        <taxon>Paenibacillaceae</taxon>
        <taxon>Paenibacillus</taxon>
    </lineage>
</organism>